<dbReference type="InterPro" id="IPR011042">
    <property type="entry name" value="6-blade_b-propeller_TolB-like"/>
</dbReference>
<accession>A0A381P585</accession>
<organism evidence="3">
    <name type="scientific">marine metagenome</name>
    <dbReference type="NCBI Taxonomy" id="408172"/>
    <lineage>
        <taxon>unclassified sequences</taxon>
        <taxon>metagenomes</taxon>
        <taxon>ecological metagenomes</taxon>
    </lineage>
</organism>
<dbReference type="SUPFAM" id="SSF82171">
    <property type="entry name" value="DPP6 N-terminal domain-like"/>
    <property type="match status" value="1"/>
</dbReference>
<dbReference type="EMBL" id="UINC01000765">
    <property type="protein sequence ID" value="SUZ60803.1"/>
    <property type="molecule type" value="Genomic_DNA"/>
</dbReference>
<comment type="similarity">
    <text evidence="1">Belongs to the TolB family.</text>
</comment>
<evidence type="ECO:0000313" key="3">
    <source>
        <dbReference type="EMBL" id="SUZ60803.1"/>
    </source>
</evidence>
<feature type="region of interest" description="Disordered" evidence="2">
    <location>
        <begin position="319"/>
        <end position="338"/>
    </location>
</feature>
<protein>
    <recommendedName>
        <fullName evidence="4">DUF5050 domain-containing protein</fullName>
    </recommendedName>
</protein>
<evidence type="ECO:0000256" key="1">
    <source>
        <dbReference type="ARBA" id="ARBA00009820"/>
    </source>
</evidence>
<dbReference type="InterPro" id="IPR011659">
    <property type="entry name" value="WD40"/>
</dbReference>
<dbReference type="PROSITE" id="PS51257">
    <property type="entry name" value="PROKAR_LIPOPROTEIN"/>
    <property type="match status" value="1"/>
</dbReference>
<name>A0A381P585_9ZZZZ</name>
<dbReference type="Pfam" id="PF07676">
    <property type="entry name" value="PD40"/>
    <property type="match status" value="6"/>
</dbReference>
<dbReference type="AlphaFoldDB" id="A0A381P585"/>
<proteinExistence type="inferred from homology"/>
<sequence>MRRSLLVKTLALASSALMALVIGCGSDTAMITFVSEVDGDAEIFVIDPDSGISTPLTDNRSSDQNPIWSPDGKLVAYVSDESGDLEINLVDRNGKLVKRLTNIPGDDEAPLWSPNGEDLAFISHQDGNAEVYLLPMDSGKAIRITAKDPDDMLGDWSTDGVWLAFSRRGPSEERGLWLRNPDGVNLVHLTEENDFDPRWSPDGKHIVFVRVTDGNADLYLASRLKDGTWQDDVQLTQLTQHEEDDLGAAWSPDSNTIAFVSFRDGNGEIYIMEEDGSRQLRLTTNEADDLEPVWSPDGGRMVFVSHLYGPGEIFIMDDDGGNQRRLTTNGAEDHSPDW</sequence>
<gene>
    <name evidence="3" type="ORF">METZ01_LOCUS13657</name>
</gene>
<evidence type="ECO:0000256" key="2">
    <source>
        <dbReference type="SAM" id="MobiDB-lite"/>
    </source>
</evidence>
<evidence type="ECO:0008006" key="4">
    <source>
        <dbReference type="Google" id="ProtNLM"/>
    </source>
</evidence>
<dbReference type="Gene3D" id="2.120.10.30">
    <property type="entry name" value="TolB, C-terminal domain"/>
    <property type="match status" value="2"/>
</dbReference>
<reference evidence="3" key="1">
    <citation type="submission" date="2018-05" db="EMBL/GenBank/DDBJ databases">
        <authorList>
            <person name="Lanie J.A."/>
            <person name="Ng W.-L."/>
            <person name="Kazmierczak K.M."/>
            <person name="Andrzejewski T.M."/>
            <person name="Davidsen T.M."/>
            <person name="Wayne K.J."/>
            <person name="Tettelin H."/>
            <person name="Glass J.I."/>
            <person name="Rusch D."/>
            <person name="Podicherti R."/>
            <person name="Tsui H.-C.T."/>
            <person name="Winkler M.E."/>
        </authorList>
    </citation>
    <scope>NUCLEOTIDE SEQUENCE</scope>
</reference>
<dbReference type="PANTHER" id="PTHR36842:SF1">
    <property type="entry name" value="PROTEIN TOLB"/>
    <property type="match status" value="1"/>
</dbReference>
<dbReference type="PANTHER" id="PTHR36842">
    <property type="entry name" value="PROTEIN TOLB HOMOLOG"/>
    <property type="match status" value="1"/>
</dbReference>